<evidence type="ECO:0000256" key="9">
    <source>
        <dbReference type="ARBA" id="ARBA00023136"/>
    </source>
</evidence>
<accession>A0A3D8YA25</accession>
<dbReference type="Gene3D" id="3.90.930.1">
    <property type="match status" value="1"/>
</dbReference>
<keyword evidence="6" id="KW-0812">Transmembrane</keyword>
<dbReference type="AlphaFoldDB" id="A0A3D8YA25"/>
<keyword evidence="9" id="KW-0472">Membrane</keyword>
<dbReference type="PROSITE" id="PS52015">
    <property type="entry name" value="TONB_CTD"/>
    <property type="match status" value="2"/>
</dbReference>
<feature type="domain" description="TonB C-terminal" evidence="10">
    <location>
        <begin position="34"/>
        <end position="130"/>
    </location>
</feature>
<keyword evidence="8" id="KW-1133">Transmembrane helix</keyword>
<evidence type="ECO:0000256" key="6">
    <source>
        <dbReference type="ARBA" id="ARBA00022692"/>
    </source>
</evidence>
<keyword evidence="7" id="KW-0653">Protein transport</keyword>
<reference evidence="11 12" key="1">
    <citation type="submission" date="2018-07" db="EMBL/GenBank/DDBJ databases">
        <title>Dyadobacter roseus sp. nov., isolated from rose rhizosphere soil.</title>
        <authorList>
            <person name="Chen L."/>
        </authorList>
    </citation>
    <scope>NUCLEOTIDE SEQUENCE [LARGE SCALE GENOMIC DNA]</scope>
    <source>
        <strain evidence="11 12">RS19</strain>
    </source>
</reference>
<evidence type="ECO:0000256" key="7">
    <source>
        <dbReference type="ARBA" id="ARBA00022927"/>
    </source>
</evidence>
<evidence type="ECO:0000313" key="12">
    <source>
        <dbReference type="Proteomes" id="UP000256373"/>
    </source>
</evidence>
<dbReference type="SUPFAM" id="SSF74653">
    <property type="entry name" value="TolA/TonB C-terminal domain"/>
    <property type="match status" value="2"/>
</dbReference>
<dbReference type="Proteomes" id="UP000256373">
    <property type="component" value="Unassembled WGS sequence"/>
</dbReference>
<organism evidence="11 12">
    <name type="scientific">Dyadobacter luteus</name>
    <dbReference type="NCBI Taxonomy" id="2259619"/>
    <lineage>
        <taxon>Bacteria</taxon>
        <taxon>Pseudomonadati</taxon>
        <taxon>Bacteroidota</taxon>
        <taxon>Cytophagia</taxon>
        <taxon>Cytophagales</taxon>
        <taxon>Spirosomataceae</taxon>
        <taxon>Dyadobacter</taxon>
    </lineage>
</organism>
<evidence type="ECO:0000256" key="2">
    <source>
        <dbReference type="ARBA" id="ARBA00006555"/>
    </source>
</evidence>
<dbReference type="PANTHER" id="PTHR33446">
    <property type="entry name" value="PROTEIN TONB-RELATED"/>
    <property type="match status" value="1"/>
</dbReference>
<dbReference type="Gene3D" id="3.30.1150.10">
    <property type="match status" value="2"/>
</dbReference>
<comment type="subcellular location">
    <subcellularLocation>
        <location evidence="1">Cell inner membrane</location>
        <topology evidence="1">Single-pass membrane protein</topology>
        <orientation evidence="1">Periplasmic side</orientation>
    </subcellularLocation>
</comment>
<keyword evidence="3" id="KW-0813">Transport</keyword>
<evidence type="ECO:0000256" key="4">
    <source>
        <dbReference type="ARBA" id="ARBA00022475"/>
    </source>
</evidence>
<keyword evidence="12" id="KW-1185">Reference proteome</keyword>
<dbReference type="GO" id="GO:0031992">
    <property type="term" value="F:energy transducer activity"/>
    <property type="evidence" value="ECO:0007669"/>
    <property type="project" value="TreeGrafter"/>
</dbReference>
<gene>
    <name evidence="11" type="ORF">DSL64_14905</name>
</gene>
<dbReference type="InterPro" id="IPR037682">
    <property type="entry name" value="TonB_C"/>
</dbReference>
<dbReference type="Pfam" id="PF03544">
    <property type="entry name" value="TonB_C"/>
    <property type="match status" value="2"/>
</dbReference>
<proteinExistence type="inferred from homology"/>
<comment type="similarity">
    <text evidence="2">Belongs to the TonB family.</text>
</comment>
<dbReference type="RefSeq" id="WP_115831712.1">
    <property type="nucleotide sequence ID" value="NZ_QNUL01000011.1"/>
</dbReference>
<evidence type="ECO:0000256" key="3">
    <source>
        <dbReference type="ARBA" id="ARBA00022448"/>
    </source>
</evidence>
<feature type="domain" description="TonB C-terminal" evidence="10">
    <location>
        <begin position="391"/>
        <end position="483"/>
    </location>
</feature>
<name>A0A3D8YA25_9BACT</name>
<evidence type="ECO:0000256" key="5">
    <source>
        <dbReference type="ARBA" id="ARBA00022519"/>
    </source>
</evidence>
<dbReference type="EMBL" id="QNUL01000011">
    <property type="protein sequence ID" value="REA60397.1"/>
    <property type="molecule type" value="Genomic_DNA"/>
</dbReference>
<evidence type="ECO:0000259" key="10">
    <source>
        <dbReference type="PROSITE" id="PS52015"/>
    </source>
</evidence>
<dbReference type="NCBIfam" id="TIGR01352">
    <property type="entry name" value="tonB_Cterm"/>
    <property type="match status" value="1"/>
</dbReference>
<sequence length="483" mass="54672">MKGIFISFLFCCSSVFGQNVYLAHEVEQPVEPSGGIGIFNQFIAANLQIPFKSAVRGIGGRVYIKGVVETDGTMTDLQVIKGLDPQCDQEALRVLTLYKAWKPAVKGGEKVRQYMSYPVTFKAEPPINFDSTSYGITDYYDKKFYATSDTEKAEYRVTRYLDERGFLKSDVVSEQKHGKKWSKMVTVPFKKEEVWYKHGYTANKMDSVRAYQISAKDDNLTSYVSEATFLPDGRLLAETQYGSNNKKSKLKEFDPNGLLRKLRIYEDSSSTEIVWYDNGQLKSVVEYPAEPNLTGKDLVYINSWEKDGTYRVKDGNGIWRSEGSEFHGKTYIEGGQVADGHKEGEWTGKWNDGQILYREIYAAGSLLEGASYENGEETKYSKAIVQPEFKGGTTNFYKFLGQNMVYPIEAARRGMGGKVLLSFVVCEDGSLCDYKVEKGLGFGLDDEALRVVKKMTNHWEPGEVRGKKVKVKYNLPINFQIQR</sequence>
<comment type="caution">
    <text evidence="11">The sequence shown here is derived from an EMBL/GenBank/DDBJ whole genome shotgun (WGS) entry which is preliminary data.</text>
</comment>
<keyword evidence="5" id="KW-0997">Cell inner membrane</keyword>
<evidence type="ECO:0000313" key="11">
    <source>
        <dbReference type="EMBL" id="REA60397.1"/>
    </source>
</evidence>
<keyword evidence="4" id="KW-1003">Cell membrane</keyword>
<dbReference type="InterPro" id="IPR051045">
    <property type="entry name" value="TonB-dependent_transducer"/>
</dbReference>
<dbReference type="InterPro" id="IPR006260">
    <property type="entry name" value="TonB/TolA_C"/>
</dbReference>
<evidence type="ECO:0000256" key="8">
    <source>
        <dbReference type="ARBA" id="ARBA00022989"/>
    </source>
</evidence>
<dbReference type="GO" id="GO:0015031">
    <property type="term" value="P:protein transport"/>
    <property type="evidence" value="ECO:0007669"/>
    <property type="project" value="UniProtKB-KW"/>
</dbReference>
<dbReference type="GO" id="GO:0055085">
    <property type="term" value="P:transmembrane transport"/>
    <property type="evidence" value="ECO:0007669"/>
    <property type="project" value="InterPro"/>
</dbReference>
<dbReference type="PANTHER" id="PTHR33446:SF2">
    <property type="entry name" value="PROTEIN TONB"/>
    <property type="match status" value="1"/>
</dbReference>
<dbReference type="OrthoDB" id="9812355at2"/>
<protein>
    <submittedName>
        <fullName evidence="11">Energy transducer TonB</fullName>
    </submittedName>
</protein>
<evidence type="ECO:0000256" key="1">
    <source>
        <dbReference type="ARBA" id="ARBA00004383"/>
    </source>
</evidence>
<dbReference type="GO" id="GO:0098797">
    <property type="term" value="C:plasma membrane protein complex"/>
    <property type="evidence" value="ECO:0007669"/>
    <property type="project" value="TreeGrafter"/>
</dbReference>